<evidence type="ECO:0000313" key="2">
    <source>
        <dbReference type="Proteomes" id="UP000028493"/>
    </source>
</evidence>
<accession>A0A077PKY6</accession>
<gene>
    <name evidence="1" type="ORF">XBKB1_3590002</name>
</gene>
<dbReference type="EMBL" id="CBSZ010000289">
    <property type="protein sequence ID" value="CDH25060.1"/>
    <property type="molecule type" value="Genomic_DNA"/>
</dbReference>
<dbReference type="Gene3D" id="3.30.1330.40">
    <property type="entry name" value="RutC-like"/>
    <property type="match status" value="1"/>
</dbReference>
<reference evidence="1" key="1">
    <citation type="submission" date="2013-07" db="EMBL/GenBank/DDBJ databases">
        <title>Sub-species coevolution in mutualistic symbiosis.</title>
        <authorList>
            <person name="Murfin K."/>
            <person name="Klassen J."/>
            <person name="Lee M."/>
            <person name="Forst S."/>
            <person name="Stock P."/>
            <person name="Goodrich-Blair H."/>
        </authorList>
    </citation>
    <scope>NUCLEOTIDE SEQUENCE [LARGE SCALE GENOMIC DNA]</scope>
    <source>
        <strain evidence="1">Kraussei Becker Underwood</strain>
    </source>
</reference>
<proteinExistence type="predicted"/>
<protein>
    <submittedName>
        <fullName evidence="1">Protein MMF1, mitochondrial</fullName>
    </submittedName>
</protein>
<comment type="caution">
    <text evidence="1">The sequence shown here is derived from an EMBL/GenBank/DDBJ whole genome shotgun (WGS) entry which is preliminary data.</text>
</comment>
<name>A0A077PKY6_XENBV</name>
<evidence type="ECO:0000313" key="1">
    <source>
        <dbReference type="EMBL" id="CDH25060.1"/>
    </source>
</evidence>
<dbReference type="InterPro" id="IPR035959">
    <property type="entry name" value="RutC-like_sf"/>
</dbReference>
<sequence>MGHFQAFNNAYRTHFPDGFPARTTVVSRLACDLDVELEVQALA</sequence>
<organism evidence="1 2">
    <name type="scientific">Xenorhabdus bovienii str. kraussei Becker Underwood</name>
    <dbReference type="NCBI Taxonomy" id="1398204"/>
    <lineage>
        <taxon>Bacteria</taxon>
        <taxon>Pseudomonadati</taxon>
        <taxon>Pseudomonadota</taxon>
        <taxon>Gammaproteobacteria</taxon>
        <taxon>Enterobacterales</taxon>
        <taxon>Morganellaceae</taxon>
        <taxon>Xenorhabdus</taxon>
    </lineage>
</organism>
<dbReference type="SUPFAM" id="SSF55298">
    <property type="entry name" value="YjgF-like"/>
    <property type="match status" value="1"/>
</dbReference>
<dbReference type="CDD" id="cd00448">
    <property type="entry name" value="YjgF_YER057c_UK114_family"/>
    <property type="match status" value="1"/>
</dbReference>
<dbReference type="HOGENOM" id="CLU_3241612_0_0_6"/>
<dbReference type="AlphaFoldDB" id="A0A077PKY6"/>
<dbReference type="Proteomes" id="UP000028493">
    <property type="component" value="Unassembled WGS sequence"/>
</dbReference>